<dbReference type="PANTHER" id="PTHR28206:SF1">
    <property type="entry name" value="NUCLEOPORIN POM152"/>
    <property type="match status" value="1"/>
</dbReference>
<dbReference type="InterPro" id="IPR056542">
    <property type="entry name" value="Ig-like_POM152_1st"/>
</dbReference>
<evidence type="ECO:0000259" key="4">
    <source>
        <dbReference type="Pfam" id="PF24312"/>
    </source>
</evidence>
<dbReference type="InterPro" id="IPR037701">
    <property type="entry name" value="Pom152"/>
</dbReference>
<dbReference type="Pfam" id="PF24519">
    <property type="entry name" value="Ig-like_Pom152_1"/>
    <property type="match status" value="1"/>
</dbReference>
<reference evidence="7" key="1">
    <citation type="submission" date="2020-12" db="EMBL/GenBank/DDBJ databases">
        <title>Metabolic potential, ecology and presence of endohyphal bacteria is reflected in genomic diversity of Mucoromycotina.</title>
        <authorList>
            <person name="Muszewska A."/>
            <person name="Okrasinska A."/>
            <person name="Steczkiewicz K."/>
            <person name="Drgas O."/>
            <person name="Orlowska M."/>
            <person name="Perlinska-Lenart U."/>
            <person name="Aleksandrzak-Piekarczyk T."/>
            <person name="Szatraj K."/>
            <person name="Zielenkiewicz U."/>
            <person name="Pilsyk S."/>
            <person name="Malc E."/>
            <person name="Mieczkowski P."/>
            <person name="Kruszewska J.S."/>
            <person name="Biernat P."/>
            <person name="Pawlowska J."/>
        </authorList>
    </citation>
    <scope>NUCLEOTIDE SEQUENCE</scope>
    <source>
        <strain evidence="7">CBS 226.32</strain>
    </source>
</reference>
<dbReference type="InterPro" id="IPR056544">
    <property type="entry name" value="Ig_POM152"/>
</dbReference>
<comment type="caution">
    <text evidence="7">The sequence shown here is derived from an EMBL/GenBank/DDBJ whole genome shotgun (WGS) entry which is preliminary data.</text>
</comment>
<protein>
    <recommendedName>
        <fullName evidence="9">Nucleoporin Pom152</fullName>
    </recommendedName>
</protein>
<evidence type="ECO:0000256" key="1">
    <source>
        <dbReference type="SAM" id="Phobius"/>
    </source>
</evidence>
<feature type="transmembrane region" description="Helical" evidence="1">
    <location>
        <begin position="95"/>
        <end position="122"/>
    </location>
</feature>
<proteinExistence type="predicted"/>
<keyword evidence="1" id="KW-1133">Transmembrane helix</keyword>
<evidence type="ECO:0000259" key="3">
    <source>
        <dbReference type="Pfam" id="PF24097"/>
    </source>
</evidence>
<evidence type="ECO:0000313" key="7">
    <source>
        <dbReference type="EMBL" id="KAG2202976.1"/>
    </source>
</evidence>
<name>A0A8H7R233_9FUNG</name>
<dbReference type="InterPro" id="IPR056541">
    <property type="entry name" value="Ig-like_POM152"/>
</dbReference>
<feature type="domain" description="Nucleoporin POM152 immunoglobulin-like" evidence="2">
    <location>
        <begin position="503"/>
        <end position="613"/>
    </location>
</feature>
<keyword evidence="1" id="KW-0472">Membrane</keyword>
<dbReference type="OrthoDB" id="5529162at2759"/>
<gene>
    <name evidence="7" type="ORF">INT46_009093</name>
</gene>
<organism evidence="7 8">
    <name type="scientific">Mucor plumbeus</name>
    <dbReference type="NCBI Taxonomy" id="97098"/>
    <lineage>
        <taxon>Eukaryota</taxon>
        <taxon>Fungi</taxon>
        <taxon>Fungi incertae sedis</taxon>
        <taxon>Mucoromycota</taxon>
        <taxon>Mucoromycotina</taxon>
        <taxon>Mucoromycetes</taxon>
        <taxon>Mucorales</taxon>
        <taxon>Mucorineae</taxon>
        <taxon>Mucoraceae</taxon>
        <taxon>Mucor</taxon>
    </lineage>
</organism>
<dbReference type="Pfam" id="PF23664">
    <property type="entry name" value="Ig_Pom152"/>
    <property type="match status" value="2"/>
</dbReference>
<dbReference type="InterPro" id="IPR056543">
    <property type="entry name" value="Ig-like_POM152_9th"/>
</dbReference>
<evidence type="ECO:0000313" key="8">
    <source>
        <dbReference type="Proteomes" id="UP000650833"/>
    </source>
</evidence>
<dbReference type="GO" id="GO:0070762">
    <property type="term" value="C:nuclear pore transmembrane ring"/>
    <property type="evidence" value="ECO:0007669"/>
    <property type="project" value="TreeGrafter"/>
</dbReference>
<dbReference type="PANTHER" id="PTHR28206">
    <property type="entry name" value="NUCLEOPORIN POM152"/>
    <property type="match status" value="1"/>
</dbReference>
<dbReference type="GO" id="GO:0006999">
    <property type="term" value="P:nuclear pore organization"/>
    <property type="evidence" value="ECO:0007669"/>
    <property type="project" value="TreeGrafter"/>
</dbReference>
<dbReference type="GO" id="GO:0006606">
    <property type="term" value="P:protein import into nucleus"/>
    <property type="evidence" value="ECO:0007669"/>
    <property type="project" value="TreeGrafter"/>
</dbReference>
<keyword evidence="8" id="KW-1185">Reference proteome</keyword>
<evidence type="ECO:0000259" key="5">
    <source>
        <dbReference type="Pfam" id="PF24519"/>
    </source>
</evidence>
<evidence type="ECO:0000259" key="6">
    <source>
        <dbReference type="Pfam" id="PF24527"/>
    </source>
</evidence>
<sequence>MPPSVQGQGVPVPYAHQIALISSSRMEFPIQRRWAAAIFVLLQTLKISDLWKVYTAAYPEQYNGILMKWFLIDAAYLITLYIAKIPWLQFSLLKTILLSFFMFWVDFMLFAMPIFGVSFVFFKGIIGDALEKKIIVSKGKLSNVNNIVHNSSHILGSHTLHILPYGTAKLNPNDEVYCLSSNEIGKKDIYIPIILNNTTPRTVSISRHDFDTGLTTVKEYAGRDIQRATEINHAKEGVEYYYVRIKKPGAYKIDQIVSKQGVAIRLDNRQAFVFTCPYAHFKPIQASNYCTGDNETLQFQVIGVPPLDVYYTKKTNDNKINKQELNRIQPDKFDSPLLRRINGPKTTEPSLFAAKPGSDYSWAAVKQLDVNLNLTFETASKQEYQLSKVRDGAGNEIDLSNLTPQSLQVHRRPAVNFGCSQKAPVNLLIGEKSVQLPLSIDGSGPFNLEYKFAGSPNQVYKTKLKSSDRSVAVSSPGEYNLVSVSDKFCQGEVKFPSSCLVTQPQLPAIKLQSIAIPSECAGDNEIGMKFIAEFVGAPPYALEYTVTKHSGRSKHIVERKREIIDRSRHIFSYLPSSSGEYTYEFTSLDDRHYKKRSPQITPIKQIVHPQPDAKFKPKQRSVRTCLNEDLSVNVDLRGTPPFMLKWTVGDQKYGDVVENESYTIKLPPFDVAGQHVVSLVNITDNNGCTKELEARDYTIDVRRDRPTAFFLTNGEPVRTVEVTEGSSVRLPIGLTGEGPWSVSYYNVELGERSLVTRRFDNANAEIEVNHVGHYELLSVDDAICKGDVLEPQYLVKWLDKPTLSIPEDQALDLGRNSFERADVCQYASDSIDIEFNGSGPFYCLYKEYRASISGGRSHYLGQDEITAGNKRVQLPLKTREAGKYRYIFEKIADQRYTDPFSIEKLEVQQTVHAIPTVKFIKSRKDRTLCVGEKLNSADMDPIYLEFTGVAPFKAEVHIRLESEKYGRIHSIVSKANKYKLDLDDELKVAGTYKVTLKSVNDANGCGTEVTNSETISIKALDIATITSIDTCDDVCVGDNIDYSLFGVGPFTVQYLFNDRSEIAKSRTSKLSLLADKPGNITIVSVGDQRNKCKSYPTNLTKQIHQIPSSFVSGGERVIVNVEEGEMVDVTIDLVGTAPFDFEWRRYKLEWDARNKVYFKGAVLESHNVYGVNEHKYFIHTSTEGIIELASIKDRYCQYPI</sequence>
<dbReference type="GO" id="GO:0017056">
    <property type="term" value="F:structural constituent of nuclear pore"/>
    <property type="evidence" value="ECO:0007669"/>
    <property type="project" value="InterPro"/>
</dbReference>
<feature type="domain" description="Nucleoporin POM152 Ig-like" evidence="4">
    <location>
        <begin position="412"/>
        <end position="499"/>
    </location>
</feature>
<feature type="transmembrane region" description="Helical" evidence="1">
    <location>
        <begin position="66"/>
        <end position="83"/>
    </location>
</feature>
<accession>A0A8H7R233</accession>
<keyword evidence="1" id="KW-0812">Transmembrane</keyword>
<feature type="domain" description="Nucleoporin POM152 Ig-like" evidence="4">
    <location>
        <begin position="705"/>
        <end position="792"/>
    </location>
</feature>
<dbReference type="Pfam" id="PF24097">
    <property type="entry name" value="TMD_POM152"/>
    <property type="match status" value="1"/>
</dbReference>
<feature type="domain" description="Nucleoporin POM152 ninth Ig-like" evidence="6">
    <location>
        <begin position="1023"/>
        <end position="1101"/>
    </location>
</feature>
<dbReference type="AlphaFoldDB" id="A0A8H7R233"/>
<dbReference type="Proteomes" id="UP000650833">
    <property type="component" value="Unassembled WGS sequence"/>
</dbReference>
<dbReference type="EMBL" id="JAEPRC010000243">
    <property type="protein sequence ID" value="KAG2202976.1"/>
    <property type="molecule type" value="Genomic_DNA"/>
</dbReference>
<feature type="domain" description="Nucleoporin POM152 immunoglobulin-like" evidence="2">
    <location>
        <begin position="822"/>
        <end position="912"/>
    </location>
</feature>
<evidence type="ECO:0008006" key="9">
    <source>
        <dbReference type="Google" id="ProtNLM"/>
    </source>
</evidence>
<feature type="domain" description="Nucleoporin POM152 first Ig-like" evidence="5">
    <location>
        <begin position="167"/>
        <end position="273"/>
    </location>
</feature>
<dbReference type="Pfam" id="PF24527">
    <property type="entry name" value="Ig-like_Pom152_9"/>
    <property type="match status" value="1"/>
</dbReference>
<evidence type="ECO:0000259" key="2">
    <source>
        <dbReference type="Pfam" id="PF23664"/>
    </source>
</evidence>
<feature type="domain" description="Nucleoporin POM152 N-terminal transmembrane" evidence="3">
    <location>
        <begin position="28"/>
        <end position="111"/>
    </location>
</feature>
<dbReference type="Pfam" id="PF24312">
    <property type="entry name" value="Ig-like_POM152"/>
    <property type="match status" value="2"/>
</dbReference>
<dbReference type="InterPro" id="IPR056540">
    <property type="entry name" value="TMD_POM152"/>
</dbReference>